<name>A0AA86TFU9_9FABA</name>
<keyword evidence="2" id="KW-1185">Reference proteome</keyword>
<dbReference type="AlphaFoldDB" id="A0AA86TFU9"/>
<evidence type="ECO:0000313" key="2">
    <source>
        <dbReference type="Proteomes" id="UP001189624"/>
    </source>
</evidence>
<dbReference type="PANTHER" id="PTHR36316">
    <property type="entry name" value="OS06G0213900 PROTEIN"/>
    <property type="match status" value="1"/>
</dbReference>
<evidence type="ECO:0000313" key="1">
    <source>
        <dbReference type="EMBL" id="CAJ1973169.1"/>
    </source>
</evidence>
<dbReference type="PANTHER" id="PTHR36316:SF1">
    <property type="entry name" value="OS06G0213900 PROTEIN"/>
    <property type="match status" value="1"/>
</dbReference>
<organism evidence="1 2">
    <name type="scientific">Sphenostylis stenocarpa</name>
    <dbReference type="NCBI Taxonomy" id="92480"/>
    <lineage>
        <taxon>Eukaryota</taxon>
        <taxon>Viridiplantae</taxon>
        <taxon>Streptophyta</taxon>
        <taxon>Embryophyta</taxon>
        <taxon>Tracheophyta</taxon>
        <taxon>Spermatophyta</taxon>
        <taxon>Magnoliopsida</taxon>
        <taxon>eudicotyledons</taxon>
        <taxon>Gunneridae</taxon>
        <taxon>Pentapetalae</taxon>
        <taxon>rosids</taxon>
        <taxon>fabids</taxon>
        <taxon>Fabales</taxon>
        <taxon>Fabaceae</taxon>
        <taxon>Papilionoideae</taxon>
        <taxon>50 kb inversion clade</taxon>
        <taxon>NPAAA clade</taxon>
        <taxon>indigoferoid/millettioid clade</taxon>
        <taxon>Phaseoleae</taxon>
        <taxon>Sphenostylis</taxon>
    </lineage>
</organism>
<dbReference type="EMBL" id="OY731406">
    <property type="protein sequence ID" value="CAJ1973169.1"/>
    <property type="molecule type" value="Genomic_DNA"/>
</dbReference>
<gene>
    <name evidence="1" type="ORF">AYBTSS11_LOCUS25229</name>
</gene>
<accession>A0AA86TFU9</accession>
<sequence length="108" mass="11893">MVSSSASPTPGPAAESSKKALGFVAHALKRKDSFIQLFAMTGILLLSMRSLGQKYKIHNLEEDVHALRDEHASLSDRIRIIKSDLLQEASRDSSGLFASRLHRLFSAE</sequence>
<reference evidence="1" key="1">
    <citation type="submission" date="2023-10" db="EMBL/GenBank/DDBJ databases">
        <authorList>
            <person name="Domelevo Entfellner J.-B."/>
        </authorList>
    </citation>
    <scope>NUCLEOTIDE SEQUENCE</scope>
</reference>
<dbReference type="Proteomes" id="UP001189624">
    <property type="component" value="Chromosome 9"/>
</dbReference>
<protein>
    <submittedName>
        <fullName evidence="1">Uncharacterized protein</fullName>
    </submittedName>
</protein>
<proteinExistence type="predicted"/>
<dbReference type="Gramene" id="rna-AYBTSS11_LOCUS25229">
    <property type="protein sequence ID" value="CAJ1973169.1"/>
    <property type="gene ID" value="gene-AYBTSS11_LOCUS25229"/>
</dbReference>